<organism evidence="1">
    <name type="scientific">Leptocylindrus danicus</name>
    <dbReference type="NCBI Taxonomy" id="163516"/>
    <lineage>
        <taxon>Eukaryota</taxon>
        <taxon>Sar</taxon>
        <taxon>Stramenopiles</taxon>
        <taxon>Ochrophyta</taxon>
        <taxon>Bacillariophyta</taxon>
        <taxon>Coscinodiscophyceae</taxon>
        <taxon>Chaetocerotophycidae</taxon>
        <taxon>Leptocylindrales</taxon>
        <taxon>Leptocylindraceae</taxon>
        <taxon>Leptocylindrus</taxon>
    </lineage>
</organism>
<accession>A0A7S2KB89</accession>
<gene>
    <name evidence="1" type="ORF">LDAN0321_LOCUS7274</name>
</gene>
<protein>
    <submittedName>
        <fullName evidence="1">Uncharacterized protein</fullName>
    </submittedName>
</protein>
<sequence>MDLLSKSLNKAREDRTLEAFTSMCSSKCSNISMDLPQIEAPGLSLRDYLHSEKFQVVEDNSIRNRRLGDLEEASSCVAFPCLKLKTGEEHEVTKCPQFLGGASCILNDEQAVRSWELGRRLMFRHNDITHAPIGMLRNICESFVFVLTSRLRSYVKLLLRKAMKKNPNSESVKHMLPFLNAETGEGGSIATVGAASSNFQTVKQASKKFGFGMSGVGMTSKRPSSPPCSYKRSLELNADRECVLSLPIKFSCSLSVLVSGTSSDVSLRTNGKIVGTCTMRTTLCCRNGSID</sequence>
<proteinExistence type="predicted"/>
<name>A0A7S2KB89_9STRA</name>
<evidence type="ECO:0000313" key="1">
    <source>
        <dbReference type="EMBL" id="CAD9570658.1"/>
    </source>
</evidence>
<reference evidence="1" key="1">
    <citation type="submission" date="2021-01" db="EMBL/GenBank/DDBJ databases">
        <authorList>
            <person name="Corre E."/>
            <person name="Pelletier E."/>
            <person name="Niang G."/>
            <person name="Scheremetjew M."/>
            <person name="Finn R."/>
            <person name="Kale V."/>
            <person name="Holt S."/>
            <person name="Cochrane G."/>
            <person name="Meng A."/>
            <person name="Brown T."/>
            <person name="Cohen L."/>
        </authorList>
    </citation>
    <scope>NUCLEOTIDE SEQUENCE</scope>
    <source>
        <strain evidence="1">B650</strain>
    </source>
</reference>
<dbReference type="EMBL" id="HBGY01011469">
    <property type="protein sequence ID" value="CAD9570658.1"/>
    <property type="molecule type" value="Transcribed_RNA"/>
</dbReference>
<dbReference type="AlphaFoldDB" id="A0A7S2KB89"/>